<evidence type="ECO:0000313" key="2">
    <source>
        <dbReference type="EMBL" id="KAF1943999.1"/>
    </source>
</evidence>
<name>A0A6A5SXE1_9PLEO</name>
<organism evidence="2 3">
    <name type="scientific">Clathrospora elynae</name>
    <dbReference type="NCBI Taxonomy" id="706981"/>
    <lineage>
        <taxon>Eukaryota</taxon>
        <taxon>Fungi</taxon>
        <taxon>Dikarya</taxon>
        <taxon>Ascomycota</taxon>
        <taxon>Pezizomycotina</taxon>
        <taxon>Dothideomycetes</taxon>
        <taxon>Pleosporomycetidae</taxon>
        <taxon>Pleosporales</taxon>
        <taxon>Diademaceae</taxon>
        <taxon>Clathrospora</taxon>
    </lineage>
</organism>
<protein>
    <submittedName>
        <fullName evidence="2">Uncharacterized protein</fullName>
    </submittedName>
</protein>
<evidence type="ECO:0000256" key="1">
    <source>
        <dbReference type="SAM" id="MobiDB-lite"/>
    </source>
</evidence>
<feature type="region of interest" description="Disordered" evidence="1">
    <location>
        <begin position="21"/>
        <end position="96"/>
    </location>
</feature>
<keyword evidence="3" id="KW-1185">Reference proteome</keyword>
<dbReference type="EMBL" id="ML976020">
    <property type="protein sequence ID" value="KAF1943999.1"/>
    <property type="molecule type" value="Genomic_DNA"/>
</dbReference>
<proteinExistence type="predicted"/>
<dbReference type="Proteomes" id="UP000800038">
    <property type="component" value="Unassembled WGS sequence"/>
</dbReference>
<evidence type="ECO:0000313" key="3">
    <source>
        <dbReference type="Proteomes" id="UP000800038"/>
    </source>
</evidence>
<gene>
    <name evidence="2" type="ORF">EJ02DRAFT_452840</name>
</gene>
<accession>A0A6A5SXE1</accession>
<sequence>MVTLVDGRRVATAPYRELIRRLQQQRNESSSYAQQSPYSQPQPGWETDDNYSPPASYEQTQEVYQPPHSGRHPPRGPPAFDDDEDDWFSGDMGYER</sequence>
<dbReference type="AlphaFoldDB" id="A0A6A5SXE1"/>
<reference evidence="2" key="1">
    <citation type="journal article" date="2020" name="Stud. Mycol.">
        <title>101 Dothideomycetes genomes: a test case for predicting lifestyles and emergence of pathogens.</title>
        <authorList>
            <person name="Haridas S."/>
            <person name="Albert R."/>
            <person name="Binder M."/>
            <person name="Bloem J."/>
            <person name="Labutti K."/>
            <person name="Salamov A."/>
            <person name="Andreopoulos B."/>
            <person name="Baker S."/>
            <person name="Barry K."/>
            <person name="Bills G."/>
            <person name="Bluhm B."/>
            <person name="Cannon C."/>
            <person name="Castanera R."/>
            <person name="Culley D."/>
            <person name="Daum C."/>
            <person name="Ezra D."/>
            <person name="Gonzalez J."/>
            <person name="Henrissat B."/>
            <person name="Kuo A."/>
            <person name="Liang C."/>
            <person name="Lipzen A."/>
            <person name="Lutzoni F."/>
            <person name="Magnuson J."/>
            <person name="Mondo S."/>
            <person name="Nolan M."/>
            <person name="Ohm R."/>
            <person name="Pangilinan J."/>
            <person name="Park H.-J."/>
            <person name="Ramirez L."/>
            <person name="Alfaro M."/>
            <person name="Sun H."/>
            <person name="Tritt A."/>
            <person name="Yoshinaga Y."/>
            <person name="Zwiers L.-H."/>
            <person name="Turgeon B."/>
            <person name="Goodwin S."/>
            <person name="Spatafora J."/>
            <person name="Crous P."/>
            <person name="Grigoriev I."/>
        </authorList>
    </citation>
    <scope>NUCLEOTIDE SEQUENCE</scope>
    <source>
        <strain evidence="2">CBS 161.51</strain>
    </source>
</reference>
<feature type="compositionally biased region" description="Low complexity" evidence="1">
    <location>
        <begin position="29"/>
        <end position="43"/>
    </location>
</feature>